<comment type="cofactor">
    <cofactor evidence="1">
        <name>FAD</name>
        <dbReference type="ChEBI" id="CHEBI:57692"/>
    </cofactor>
</comment>
<comment type="similarity">
    <text evidence="2">Belongs to the paxM FAD-dependent monooxygenase family.</text>
</comment>
<dbReference type="Gene3D" id="3.50.50.60">
    <property type="entry name" value="FAD/NAD(P)-binding domain"/>
    <property type="match status" value="1"/>
</dbReference>
<evidence type="ECO:0000256" key="1">
    <source>
        <dbReference type="ARBA" id="ARBA00001974"/>
    </source>
</evidence>
<dbReference type="SUPFAM" id="SSF51905">
    <property type="entry name" value="FAD/NAD(P)-binding domain"/>
    <property type="match status" value="1"/>
</dbReference>
<keyword evidence="5" id="KW-0560">Oxidoreductase</keyword>
<dbReference type="InterPro" id="IPR002938">
    <property type="entry name" value="FAD-bd"/>
</dbReference>
<evidence type="ECO:0000256" key="6">
    <source>
        <dbReference type="SAM" id="MobiDB-lite"/>
    </source>
</evidence>
<evidence type="ECO:0000256" key="5">
    <source>
        <dbReference type="ARBA" id="ARBA00023002"/>
    </source>
</evidence>
<comment type="caution">
    <text evidence="8">The sequence shown here is derived from an EMBL/GenBank/DDBJ whole genome shotgun (WGS) entry which is preliminary data.</text>
</comment>
<keyword evidence="9" id="KW-1185">Reference proteome</keyword>
<keyword evidence="4" id="KW-0274">FAD</keyword>
<dbReference type="EMBL" id="JAUEPP010000002">
    <property type="protein sequence ID" value="KAK3350623.1"/>
    <property type="molecule type" value="Genomic_DNA"/>
</dbReference>
<dbReference type="GeneID" id="87861465"/>
<proteinExistence type="inferred from homology"/>
<dbReference type="InterPro" id="IPR050562">
    <property type="entry name" value="FAD_mOase_fung"/>
</dbReference>
<evidence type="ECO:0000313" key="9">
    <source>
        <dbReference type="Proteomes" id="UP001278500"/>
    </source>
</evidence>
<sequence length="456" mass="50750">MTTSHRFRAIIVGGGPIGLMAAHTFYRAGIDFVILERRNALAVPEAGGAGIAIMPNTLRLLAQLGLLEAVEAIGTHMRPGTVVTSDGRPFSTLDTDGWCSEFHGTGWVMVHRPELMQLLYGALPDEIRQHLFPGKEVETIETTEEGVVVRCTDGCVERGSIVVGADGAHSKVRDCMRRIALQESSNAAVNEEKPFVATYRCVFGHTVSPPPGINPGDEWHMHGSGISSLLLAGSEKTWFMFSQRLPKPTRERRRYTKQDINSFMGELGHAHCTSTLTLNDLYQARTSCYLTDLHEGLIQHFHHDRIVLVGDAVNKQTYNTGQGWNTGVQDVVVLTNKLRALMENETNHDAPISKSKIQAAFGLYQRDRYPVVQQAVKASMMLTRTEAWNHWYDWFTDRHVLPRTGGLKRIYRAFLVPANVNAQVLEFLEENNRPSGTIPWLHGTKGDQLKTSPGTD</sequence>
<evidence type="ECO:0000256" key="4">
    <source>
        <dbReference type="ARBA" id="ARBA00022827"/>
    </source>
</evidence>
<keyword evidence="3" id="KW-0285">Flavoprotein</keyword>
<dbReference type="PANTHER" id="PTHR47356:SF2">
    <property type="entry name" value="FAD-BINDING DOMAIN-CONTAINING PROTEIN-RELATED"/>
    <property type="match status" value="1"/>
</dbReference>
<dbReference type="PRINTS" id="PR00420">
    <property type="entry name" value="RNGMNOXGNASE"/>
</dbReference>
<feature type="region of interest" description="Disordered" evidence="6">
    <location>
        <begin position="436"/>
        <end position="456"/>
    </location>
</feature>
<name>A0AAE0JJN7_9PEZI</name>
<dbReference type="Pfam" id="PF01494">
    <property type="entry name" value="FAD_binding_3"/>
    <property type="match status" value="1"/>
</dbReference>
<accession>A0AAE0JJN7</accession>
<evidence type="ECO:0000313" key="8">
    <source>
        <dbReference type="EMBL" id="KAK3350623.1"/>
    </source>
</evidence>
<dbReference type="InterPro" id="IPR036188">
    <property type="entry name" value="FAD/NAD-bd_sf"/>
</dbReference>
<dbReference type="RefSeq" id="XP_062683918.1">
    <property type="nucleotide sequence ID" value="XM_062824311.1"/>
</dbReference>
<evidence type="ECO:0000256" key="2">
    <source>
        <dbReference type="ARBA" id="ARBA00007992"/>
    </source>
</evidence>
<reference evidence="8" key="1">
    <citation type="journal article" date="2023" name="Mol. Phylogenet. Evol.">
        <title>Genome-scale phylogeny and comparative genomics of the fungal order Sordariales.</title>
        <authorList>
            <person name="Hensen N."/>
            <person name="Bonometti L."/>
            <person name="Westerberg I."/>
            <person name="Brannstrom I.O."/>
            <person name="Guillou S."/>
            <person name="Cros-Aarteil S."/>
            <person name="Calhoun S."/>
            <person name="Haridas S."/>
            <person name="Kuo A."/>
            <person name="Mondo S."/>
            <person name="Pangilinan J."/>
            <person name="Riley R."/>
            <person name="LaButti K."/>
            <person name="Andreopoulos B."/>
            <person name="Lipzen A."/>
            <person name="Chen C."/>
            <person name="Yan M."/>
            <person name="Daum C."/>
            <person name="Ng V."/>
            <person name="Clum A."/>
            <person name="Steindorff A."/>
            <person name="Ohm R.A."/>
            <person name="Martin F."/>
            <person name="Silar P."/>
            <person name="Natvig D.O."/>
            <person name="Lalanne C."/>
            <person name="Gautier V."/>
            <person name="Ament-Velasquez S.L."/>
            <person name="Kruys A."/>
            <person name="Hutchinson M.I."/>
            <person name="Powell A.J."/>
            <person name="Barry K."/>
            <person name="Miller A.N."/>
            <person name="Grigoriev I.V."/>
            <person name="Debuchy R."/>
            <person name="Gladieux P."/>
            <person name="Hiltunen Thoren M."/>
            <person name="Johannesson H."/>
        </authorList>
    </citation>
    <scope>NUCLEOTIDE SEQUENCE</scope>
    <source>
        <strain evidence="8">CBS 560.94</strain>
    </source>
</reference>
<dbReference type="Proteomes" id="UP001278500">
    <property type="component" value="Unassembled WGS sequence"/>
</dbReference>
<dbReference type="AlphaFoldDB" id="A0AAE0JJN7"/>
<dbReference type="GO" id="GO:0071949">
    <property type="term" value="F:FAD binding"/>
    <property type="evidence" value="ECO:0007669"/>
    <property type="project" value="InterPro"/>
</dbReference>
<reference evidence="8" key="2">
    <citation type="submission" date="2023-06" db="EMBL/GenBank/DDBJ databases">
        <authorList>
            <consortium name="Lawrence Berkeley National Laboratory"/>
            <person name="Haridas S."/>
            <person name="Hensen N."/>
            <person name="Bonometti L."/>
            <person name="Westerberg I."/>
            <person name="Brannstrom I.O."/>
            <person name="Guillou S."/>
            <person name="Cros-Aarteil S."/>
            <person name="Calhoun S."/>
            <person name="Kuo A."/>
            <person name="Mondo S."/>
            <person name="Pangilinan J."/>
            <person name="Riley R."/>
            <person name="Labutti K."/>
            <person name="Andreopoulos B."/>
            <person name="Lipzen A."/>
            <person name="Chen C."/>
            <person name="Yanf M."/>
            <person name="Daum C."/>
            <person name="Ng V."/>
            <person name="Clum A."/>
            <person name="Steindorff A."/>
            <person name="Ohm R."/>
            <person name="Martin F."/>
            <person name="Silar P."/>
            <person name="Natvig D."/>
            <person name="Lalanne C."/>
            <person name="Gautier V."/>
            <person name="Ament-Velasquez S.L."/>
            <person name="Kruys A."/>
            <person name="Hutchinson M.I."/>
            <person name="Powell A.J."/>
            <person name="Barry K."/>
            <person name="Miller A.N."/>
            <person name="Grigoriev I.V."/>
            <person name="Debuchy R."/>
            <person name="Gladieux P."/>
            <person name="Thoren M.H."/>
            <person name="Johannesson H."/>
        </authorList>
    </citation>
    <scope>NUCLEOTIDE SEQUENCE</scope>
    <source>
        <strain evidence="8">CBS 560.94</strain>
    </source>
</reference>
<feature type="domain" description="FAD-binding" evidence="7">
    <location>
        <begin position="9"/>
        <end position="347"/>
    </location>
</feature>
<organism evidence="8 9">
    <name type="scientific">Neurospora tetraspora</name>
    <dbReference type="NCBI Taxonomy" id="94610"/>
    <lineage>
        <taxon>Eukaryota</taxon>
        <taxon>Fungi</taxon>
        <taxon>Dikarya</taxon>
        <taxon>Ascomycota</taxon>
        <taxon>Pezizomycotina</taxon>
        <taxon>Sordariomycetes</taxon>
        <taxon>Sordariomycetidae</taxon>
        <taxon>Sordariales</taxon>
        <taxon>Sordariaceae</taxon>
        <taxon>Neurospora</taxon>
    </lineage>
</organism>
<evidence type="ECO:0000256" key="3">
    <source>
        <dbReference type="ARBA" id="ARBA00022630"/>
    </source>
</evidence>
<dbReference type="PANTHER" id="PTHR47356">
    <property type="entry name" value="FAD-DEPENDENT MONOOXYGENASE ASQG-RELATED"/>
    <property type="match status" value="1"/>
</dbReference>
<protein>
    <recommendedName>
        <fullName evidence="7">FAD-binding domain-containing protein</fullName>
    </recommendedName>
</protein>
<gene>
    <name evidence="8" type="ORF">B0H65DRAFT_420923</name>
</gene>
<dbReference type="GO" id="GO:0004497">
    <property type="term" value="F:monooxygenase activity"/>
    <property type="evidence" value="ECO:0007669"/>
    <property type="project" value="InterPro"/>
</dbReference>
<evidence type="ECO:0000259" key="7">
    <source>
        <dbReference type="Pfam" id="PF01494"/>
    </source>
</evidence>